<name>A0A1P8URE9_9RHOB</name>
<evidence type="ECO:0000256" key="10">
    <source>
        <dbReference type="ARBA" id="ARBA00022840"/>
    </source>
</evidence>
<dbReference type="Pfam" id="PF00512">
    <property type="entry name" value="HisKA"/>
    <property type="match status" value="1"/>
</dbReference>
<dbReference type="InterPro" id="IPR013767">
    <property type="entry name" value="PAS_fold"/>
</dbReference>
<protein>
    <recommendedName>
        <fullName evidence="3">histidine kinase</fullName>
        <ecNumber evidence="3">2.7.13.3</ecNumber>
    </recommendedName>
</protein>
<dbReference type="Pfam" id="PF00989">
    <property type="entry name" value="PAS"/>
    <property type="match status" value="1"/>
</dbReference>
<keyword evidence="13" id="KW-0472">Membrane</keyword>
<dbReference type="SUPFAM" id="SSF52172">
    <property type="entry name" value="CheY-like"/>
    <property type="match status" value="1"/>
</dbReference>
<dbReference type="RefSeq" id="WP_083716793.1">
    <property type="nucleotide sequence ID" value="NZ_CP015093.1"/>
</dbReference>
<feature type="domain" description="Histidine kinase" evidence="15">
    <location>
        <begin position="365"/>
        <end position="584"/>
    </location>
</feature>
<evidence type="ECO:0000256" key="1">
    <source>
        <dbReference type="ARBA" id="ARBA00000085"/>
    </source>
</evidence>
<dbReference type="EMBL" id="CP015093">
    <property type="protein sequence ID" value="APZ51969.1"/>
    <property type="molecule type" value="Genomic_DNA"/>
</dbReference>
<dbReference type="STRING" id="1250539.Ga0080574_TMP1635"/>
<comment type="catalytic activity">
    <reaction evidence="1">
        <text>ATP + protein L-histidine = ADP + protein N-phospho-L-histidine.</text>
        <dbReference type="EC" id="2.7.13.3"/>
    </reaction>
</comment>
<gene>
    <name evidence="18" type="ORF">Ga0080574_TMP1635</name>
</gene>
<sequence length="853" mass="94253">MQQALPDKPFSRGWTVLQTGLALLLWGTLVVWLGWLILREIDDYSTANSDNLQWSLSQADVEFLQFRLALEKLDTERDGLAELRERFDIFYSRMDTMSSGRLFRSLPHTDRFTAPRQQIQSFLDETVPLIDGPDAALVTALPRLAARADSVEKDVRAFSLAALAAFAEVSDSRRDGIARLMIYMAAGLMVLFLGLTFLALTLFRLFRLARIRADEVQVAGARMQTIVETSPNAIIVTDETGTIRQFNAAAERIFGYSREEACGQIARNFLIPQEDRDSVDRGVFAFAEERRRPLPEERHFETVLQARGGRRFPADLSVDRAEAEDPLYVAYIRDITKWKEVEAQLTLARDRALAGERAKSEFLAVMSHEMRTPLNGLLGTMQLMRDHSLTERQTDLLDRMQASGKMLLDLVNDVLDLAKFEAGKMEATSAPFSLPRLLDGVVQTAQPLAETHGNDLRWRWVGPPGEGVIGDARRLRQVLLNLVGNALKFTRDGTVEIEVEYLDPDSSELELRVIDSGIGIAEADLPRIFKDFETLDSSYARETSGTGLGLGIAKRFTRLMGGEIGVESEPGEGTLFWIRLPLPPAPEFSEPVVQRAEQSAGPADPLEVLVVEDNEINRFILREMLTAAGHRVTLAENGHAGVEQAAAHRFDMILMDISMPVMDGRTATRQIRQGGCASAEAPIVALTAHAFPEEWARFREDGMTACLTKPVERTLLMRTMADEVAVANAPTGPSAIAPGEDALIDETLLTQLLTDLPRSAVDALLARFLDEMERDIALLAQSAPDAPGLAPLAHRCAGSSGTFGAEALRLALLRIEAALKSGGQPERQHLQGLRDLWQRSRAALMARLSPPTG</sequence>
<evidence type="ECO:0000256" key="3">
    <source>
        <dbReference type="ARBA" id="ARBA00012438"/>
    </source>
</evidence>
<dbReference type="PROSITE" id="PS50112">
    <property type="entry name" value="PAS"/>
    <property type="match status" value="1"/>
</dbReference>
<evidence type="ECO:0000256" key="4">
    <source>
        <dbReference type="ARBA" id="ARBA00022475"/>
    </source>
</evidence>
<dbReference type="InterPro" id="IPR011006">
    <property type="entry name" value="CheY-like_superfamily"/>
</dbReference>
<keyword evidence="8" id="KW-0812">Transmembrane</keyword>
<dbReference type="SMART" id="SM00091">
    <property type="entry name" value="PAS"/>
    <property type="match status" value="1"/>
</dbReference>
<dbReference type="CDD" id="cd16922">
    <property type="entry name" value="HATPase_EvgS-ArcB-TorS-like"/>
    <property type="match status" value="1"/>
</dbReference>
<evidence type="ECO:0000256" key="5">
    <source>
        <dbReference type="ARBA" id="ARBA00022519"/>
    </source>
</evidence>
<comment type="subcellular location">
    <subcellularLocation>
        <location evidence="2">Cell inner membrane</location>
        <topology evidence="2">Multi-pass membrane protein</topology>
    </subcellularLocation>
</comment>
<feature type="domain" description="PAS" evidence="17">
    <location>
        <begin position="219"/>
        <end position="290"/>
    </location>
</feature>
<dbReference type="InterPro" id="IPR036097">
    <property type="entry name" value="HisK_dim/P_sf"/>
</dbReference>
<evidence type="ECO:0000256" key="2">
    <source>
        <dbReference type="ARBA" id="ARBA00004429"/>
    </source>
</evidence>
<keyword evidence="10" id="KW-0067">ATP-binding</keyword>
<dbReference type="CDD" id="cd00130">
    <property type="entry name" value="PAS"/>
    <property type="match status" value="1"/>
</dbReference>
<dbReference type="Pfam" id="PF00072">
    <property type="entry name" value="Response_reg"/>
    <property type="match status" value="1"/>
</dbReference>
<proteinExistence type="predicted"/>
<dbReference type="KEGG" id="paby:Ga0080574_TMP1635"/>
<evidence type="ECO:0000259" key="17">
    <source>
        <dbReference type="PROSITE" id="PS50112"/>
    </source>
</evidence>
<dbReference type="GO" id="GO:0006355">
    <property type="term" value="P:regulation of DNA-templated transcription"/>
    <property type="evidence" value="ECO:0007669"/>
    <property type="project" value="InterPro"/>
</dbReference>
<dbReference type="InterPro" id="IPR008207">
    <property type="entry name" value="Sig_transdc_His_kin_Hpt_dom"/>
</dbReference>
<feature type="domain" description="Response regulatory" evidence="16">
    <location>
        <begin position="607"/>
        <end position="724"/>
    </location>
</feature>
<dbReference type="InterPro" id="IPR005467">
    <property type="entry name" value="His_kinase_dom"/>
</dbReference>
<evidence type="ECO:0000256" key="12">
    <source>
        <dbReference type="ARBA" id="ARBA00023012"/>
    </source>
</evidence>
<evidence type="ECO:0000256" key="6">
    <source>
        <dbReference type="ARBA" id="ARBA00022553"/>
    </source>
</evidence>
<dbReference type="Gene3D" id="1.20.120.160">
    <property type="entry name" value="HPT domain"/>
    <property type="match status" value="1"/>
</dbReference>
<keyword evidence="12" id="KW-0902">Two-component regulatory system</keyword>
<dbReference type="InterPro" id="IPR003661">
    <property type="entry name" value="HisK_dim/P_dom"/>
</dbReference>
<dbReference type="OrthoDB" id="9801651at2"/>
<evidence type="ECO:0000256" key="7">
    <source>
        <dbReference type="ARBA" id="ARBA00022679"/>
    </source>
</evidence>
<dbReference type="Pfam" id="PF01627">
    <property type="entry name" value="Hpt"/>
    <property type="match status" value="1"/>
</dbReference>
<dbReference type="Gene3D" id="3.30.450.20">
    <property type="entry name" value="PAS domain"/>
    <property type="match status" value="1"/>
</dbReference>
<evidence type="ECO:0000256" key="9">
    <source>
        <dbReference type="ARBA" id="ARBA00022777"/>
    </source>
</evidence>
<evidence type="ECO:0000259" key="16">
    <source>
        <dbReference type="PROSITE" id="PS50110"/>
    </source>
</evidence>
<keyword evidence="7" id="KW-0808">Transferase</keyword>
<keyword evidence="5" id="KW-0997">Cell inner membrane</keyword>
<dbReference type="InterPro" id="IPR035965">
    <property type="entry name" value="PAS-like_dom_sf"/>
</dbReference>
<dbReference type="SUPFAM" id="SSF55785">
    <property type="entry name" value="PYP-like sensor domain (PAS domain)"/>
    <property type="match status" value="1"/>
</dbReference>
<dbReference type="CDD" id="cd00082">
    <property type="entry name" value="HisKA"/>
    <property type="match status" value="1"/>
</dbReference>
<dbReference type="InterPro" id="IPR036890">
    <property type="entry name" value="HATPase_C_sf"/>
</dbReference>
<evidence type="ECO:0000259" key="15">
    <source>
        <dbReference type="PROSITE" id="PS50109"/>
    </source>
</evidence>
<dbReference type="PROSITE" id="PS50109">
    <property type="entry name" value="HIS_KIN"/>
    <property type="match status" value="1"/>
</dbReference>
<dbReference type="AlphaFoldDB" id="A0A1P8URE9"/>
<evidence type="ECO:0000313" key="19">
    <source>
        <dbReference type="Proteomes" id="UP000187059"/>
    </source>
</evidence>
<dbReference type="InterPro" id="IPR001789">
    <property type="entry name" value="Sig_transdc_resp-reg_receiver"/>
</dbReference>
<dbReference type="SMART" id="SM00448">
    <property type="entry name" value="REC"/>
    <property type="match status" value="1"/>
</dbReference>
<dbReference type="Proteomes" id="UP000187059">
    <property type="component" value="Chromosome"/>
</dbReference>
<dbReference type="InterPro" id="IPR003594">
    <property type="entry name" value="HATPase_dom"/>
</dbReference>
<evidence type="ECO:0000256" key="14">
    <source>
        <dbReference type="PROSITE-ProRule" id="PRU00169"/>
    </source>
</evidence>
<keyword evidence="9" id="KW-0418">Kinase</keyword>
<dbReference type="InterPro" id="IPR036641">
    <property type="entry name" value="HPT_dom_sf"/>
</dbReference>
<keyword evidence="10" id="KW-0547">Nucleotide-binding</keyword>
<dbReference type="SUPFAM" id="SSF55874">
    <property type="entry name" value="ATPase domain of HSP90 chaperone/DNA topoisomerase II/histidine kinase"/>
    <property type="match status" value="1"/>
</dbReference>
<dbReference type="PANTHER" id="PTHR43047:SF64">
    <property type="entry name" value="HISTIDINE KINASE CONTAINING CHEY-HOMOLOGOUS RECEIVER DOMAIN AND PAS DOMAIN-RELATED"/>
    <property type="match status" value="1"/>
</dbReference>
<organism evidence="18 19">
    <name type="scientific">Salipiger abyssi</name>
    <dbReference type="NCBI Taxonomy" id="1250539"/>
    <lineage>
        <taxon>Bacteria</taxon>
        <taxon>Pseudomonadati</taxon>
        <taxon>Pseudomonadota</taxon>
        <taxon>Alphaproteobacteria</taxon>
        <taxon>Rhodobacterales</taxon>
        <taxon>Roseobacteraceae</taxon>
        <taxon>Salipiger</taxon>
    </lineage>
</organism>
<accession>A0A1P8URE9</accession>
<keyword evidence="11" id="KW-1133">Transmembrane helix</keyword>
<dbReference type="Gene3D" id="3.30.565.10">
    <property type="entry name" value="Histidine kinase-like ATPase, C-terminal domain"/>
    <property type="match status" value="1"/>
</dbReference>
<evidence type="ECO:0000256" key="8">
    <source>
        <dbReference type="ARBA" id="ARBA00022692"/>
    </source>
</evidence>
<dbReference type="SUPFAM" id="SSF47226">
    <property type="entry name" value="Histidine-containing phosphotransfer domain, HPT domain"/>
    <property type="match status" value="1"/>
</dbReference>
<dbReference type="FunFam" id="3.30.565.10:FF:000010">
    <property type="entry name" value="Sensor histidine kinase RcsC"/>
    <property type="match status" value="1"/>
</dbReference>
<keyword evidence="4" id="KW-1003">Cell membrane</keyword>
<dbReference type="GO" id="GO:0005886">
    <property type="term" value="C:plasma membrane"/>
    <property type="evidence" value="ECO:0007669"/>
    <property type="project" value="UniProtKB-SubCell"/>
</dbReference>
<dbReference type="Pfam" id="PF02518">
    <property type="entry name" value="HATPase_c"/>
    <property type="match status" value="1"/>
</dbReference>
<dbReference type="Gene3D" id="3.40.50.2300">
    <property type="match status" value="1"/>
</dbReference>
<dbReference type="NCBIfam" id="TIGR00229">
    <property type="entry name" value="sensory_box"/>
    <property type="match status" value="1"/>
</dbReference>
<dbReference type="PROSITE" id="PS50110">
    <property type="entry name" value="RESPONSE_REGULATORY"/>
    <property type="match status" value="1"/>
</dbReference>
<keyword evidence="6 14" id="KW-0597">Phosphoprotein</keyword>
<dbReference type="SMART" id="SM00388">
    <property type="entry name" value="HisKA"/>
    <property type="match status" value="1"/>
</dbReference>
<dbReference type="InterPro" id="IPR000014">
    <property type="entry name" value="PAS"/>
</dbReference>
<keyword evidence="19" id="KW-1185">Reference proteome</keyword>
<reference evidence="18 19" key="1">
    <citation type="submission" date="2016-04" db="EMBL/GenBank/DDBJ databases">
        <title>Deep-sea bacteria in the southern Pacific.</title>
        <authorList>
            <person name="Tang K."/>
        </authorList>
    </citation>
    <scope>NUCLEOTIDE SEQUENCE [LARGE SCALE GENOMIC DNA]</scope>
    <source>
        <strain evidence="18 19">JLT2014</strain>
    </source>
</reference>
<feature type="modified residue" description="4-aspartylphosphate" evidence="14">
    <location>
        <position position="656"/>
    </location>
</feature>
<dbReference type="GO" id="GO:0000155">
    <property type="term" value="F:phosphorelay sensor kinase activity"/>
    <property type="evidence" value="ECO:0007669"/>
    <property type="project" value="InterPro"/>
</dbReference>
<dbReference type="InterPro" id="IPR004358">
    <property type="entry name" value="Sig_transdc_His_kin-like_C"/>
</dbReference>
<dbReference type="SUPFAM" id="SSF47384">
    <property type="entry name" value="Homodimeric domain of signal transducing histidine kinase"/>
    <property type="match status" value="1"/>
</dbReference>
<dbReference type="PANTHER" id="PTHR43047">
    <property type="entry name" value="TWO-COMPONENT HISTIDINE PROTEIN KINASE"/>
    <property type="match status" value="1"/>
</dbReference>
<dbReference type="Gene3D" id="1.10.287.130">
    <property type="match status" value="1"/>
</dbReference>
<evidence type="ECO:0000256" key="11">
    <source>
        <dbReference type="ARBA" id="ARBA00022989"/>
    </source>
</evidence>
<dbReference type="SMART" id="SM00387">
    <property type="entry name" value="HATPase_c"/>
    <property type="match status" value="1"/>
</dbReference>
<dbReference type="EC" id="2.7.13.3" evidence="3"/>
<evidence type="ECO:0000313" key="18">
    <source>
        <dbReference type="EMBL" id="APZ51969.1"/>
    </source>
</evidence>
<dbReference type="PRINTS" id="PR00344">
    <property type="entry name" value="BCTRLSENSOR"/>
</dbReference>
<dbReference type="CDD" id="cd17546">
    <property type="entry name" value="REC_hyHK_CKI1_RcsC-like"/>
    <property type="match status" value="1"/>
</dbReference>
<evidence type="ECO:0000256" key="13">
    <source>
        <dbReference type="ARBA" id="ARBA00023136"/>
    </source>
</evidence>